<dbReference type="PANTHER" id="PTHR31639:SF93">
    <property type="entry name" value="F-BOX_FBD_LRR PROTEIN"/>
    <property type="match status" value="1"/>
</dbReference>
<dbReference type="SUPFAM" id="SSF52047">
    <property type="entry name" value="RNI-like"/>
    <property type="match status" value="1"/>
</dbReference>
<dbReference type="PANTHER" id="PTHR31639">
    <property type="entry name" value="F-BOX PROTEIN-LIKE"/>
    <property type="match status" value="1"/>
</dbReference>
<dbReference type="AlphaFoldDB" id="A0A2K3PFE2"/>
<dbReference type="InterPro" id="IPR032675">
    <property type="entry name" value="LRR_dom_sf"/>
</dbReference>
<dbReference type="ExpressionAtlas" id="A0A2K3PFE2">
    <property type="expression patterns" value="baseline"/>
</dbReference>
<dbReference type="Pfam" id="PF24758">
    <property type="entry name" value="LRR_At5g56370"/>
    <property type="match status" value="1"/>
</dbReference>
<proteinExistence type="predicted"/>
<evidence type="ECO:0000313" key="2">
    <source>
        <dbReference type="EMBL" id="PNY14018.1"/>
    </source>
</evidence>
<dbReference type="EMBL" id="ASHM01006520">
    <property type="protein sequence ID" value="PNY14018.1"/>
    <property type="molecule type" value="Genomic_DNA"/>
</dbReference>
<dbReference type="Gene3D" id="3.80.10.10">
    <property type="entry name" value="Ribonuclease Inhibitor"/>
    <property type="match status" value="1"/>
</dbReference>
<organism evidence="2 3">
    <name type="scientific">Trifolium pratense</name>
    <name type="common">Red clover</name>
    <dbReference type="NCBI Taxonomy" id="57577"/>
    <lineage>
        <taxon>Eukaryota</taxon>
        <taxon>Viridiplantae</taxon>
        <taxon>Streptophyta</taxon>
        <taxon>Embryophyta</taxon>
        <taxon>Tracheophyta</taxon>
        <taxon>Spermatophyta</taxon>
        <taxon>Magnoliopsida</taxon>
        <taxon>eudicotyledons</taxon>
        <taxon>Gunneridae</taxon>
        <taxon>Pentapetalae</taxon>
        <taxon>rosids</taxon>
        <taxon>fabids</taxon>
        <taxon>Fabales</taxon>
        <taxon>Fabaceae</taxon>
        <taxon>Papilionoideae</taxon>
        <taxon>50 kb inversion clade</taxon>
        <taxon>NPAAA clade</taxon>
        <taxon>Hologalegina</taxon>
        <taxon>IRL clade</taxon>
        <taxon>Trifolieae</taxon>
        <taxon>Trifolium</taxon>
    </lineage>
</organism>
<reference evidence="2 3" key="2">
    <citation type="journal article" date="2017" name="Front. Plant Sci.">
        <title>Gene Classification and Mining of Molecular Markers Useful in Red Clover (Trifolium pratense) Breeding.</title>
        <authorList>
            <person name="Istvanek J."/>
            <person name="Dluhosova J."/>
            <person name="Dluhos P."/>
            <person name="Patkova L."/>
            <person name="Nedelnik J."/>
            <person name="Repkova J."/>
        </authorList>
    </citation>
    <scope>NUCLEOTIDE SEQUENCE [LARGE SCALE GENOMIC DNA]</scope>
    <source>
        <strain evidence="3">cv. Tatra</strain>
        <tissue evidence="2">Young leaves</tissue>
    </source>
</reference>
<reference evidence="2 3" key="1">
    <citation type="journal article" date="2014" name="Am. J. Bot.">
        <title>Genome assembly and annotation for red clover (Trifolium pratense; Fabaceae).</title>
        <authorList>
            <person name="Istvanek J."/>
            <person name="Jaros M."/>
            <person name="Krenek A."/>
            <person name="Repkova J."/>
        </authorList>
    </citation>
    <scope>NUCLEOTIDE SEQUENCE [LARGE SCALE GENOMIC DNA]</scope>
    <source>
        <strain evidence="3">cv. Tatra</strain>
        <tissue evidence="2">Young leaves</tissue>
    </source>
</reference>
<dbReference type="STRING" id="57577.A0A2K3PFE2"/>
<protein>
    <submittedName>
        <fullName evidence="2">F-box/FBD/LRR-repeat protein</fullName>
    </submittedName>
</protein>
<comment type="caution">
    <text evidence="2">The sequence shown here is derived from an EMBL/GenBank/DDBJ whole genome shotgun (WGS) entry which is preliminary data.</text>
</comment>
<name>A0A2K3PFE2_TRIPR</name>
<dbReference type="Proteomes" id="UP000236291">
    <property type="component" value="Unassembled WGS sequence"/>
</dbReference>
<sequence length="348" mass="39554">MYLSQEAVRTSVLTSKWRNKWCTIPNLVFDPHYISEDPSVVDHVLLLHSGQIQTFKISDRNPYPVNASLKTDIDRWILHLIKISIKELEMEVVFVDERYKIPQCLFACQSLDRLQLYSCWLKLPTTFEGLGNLTTLDLDHVTITQDDLEKLISGCPLLQTLVLMDIDNVTQINVHAPNLKVFDVLGKFEDISFNNTFQLEKYLAAGVVPIKLPTPWIYLNDLFLCINFNDLKEISAALCLLRSSPNLRKLKISARIEEETDLLTPTCYPWEDIFSSPAMPIQVRHVTIGGISGNTSELDFIKSLLLHSPVLEKMIVNPVGDISPELTRALIRFKRASGEAEVIWEGSS</sequence>
<evidence type="ECO:0000259" key="1">
    <source>
        <dbReference type="Pfam" id="PF24758"/>
    </source>
</evidence>
<dbReference type="InterPro" id="IPR055411">
    <property type="entry name" value="LRR_FXL15/At3g58940/PEG3-like"/>
</dbReference>
<accession>A0A2K3PFE2</accession>
<evidence type="ECO:0000313" key="3">
    <source>
        <dbReference type="Proteomes" id="UP000236291"/>
    </source>
</evidence>
<feature type="domain" description="F-box/LRR-repeat protein 15/At3g58940/PEG3-like LRR" evidence="1">
    <location>
        <begin position="73"/>
        <end position="203"/>
    </location>
</feature>
<gene>
    <name evidence="2" type="ORF">L195_g010687</name>
</gene>